<dbReference type="OrthoDB" id="3903189at2759"/>
<proteinExistence type="inferred from homology"/>
<evidence type="ECO:0000256" key="5">
    <source>
        <dbReference type="ARBA" id="ARBA00038359"/>
    </source>
</evidence>
<gene>
    <name evidence="8" type="ORF">BU23DRAFT_205880</name>
</gene>
<evidence type="ECO:0000256" key="3">
    <source>
        <dbReference type="ARBA" id="ARBA00022989"/>
    </source>
</evidence>
<dbReference type="PANTHER" id="PTHR33048:SF47">
    <property type="entry name" value="INTEGRAL MEMBRANE PROTEIN-RELATED"/>
    <property type="match status" value="1"/>
</dbReference>
<dbReference type="Proteomes" id="UP000800036">
    <property type="component" value="Unassembled WGS sequence"/>
</dbReference>
<feature type="transmembrane region" description="Helical" evidence="6">
    <location>
        <begin position="118"/>
        <end position="140"/>
    </location>
</feature>
<name>A0A6A5V0V1_9PLEO</name>
<evidence type="ECO:0000256" key="6">
    <source>
        <dbReference type="SAM" id="Phobius"/>
    </source>
</evidence>
<feature type="transmembrane region" description="Helical" evidence="6">
    <location>
        <begin position="45"/>
        <end position="67"/>
    </location>
</feature>
<organism evidence="8 9">
    <name type="scientific">Bimuria novae-zelandiae CBS 107.79</name>
    <dbReference type="NCBI Taxonomy" id="1447943"/>
    <lineage>
        <taxon>Eukaryota</taxon>
        <taxon>Fungi</taxon>
        <taxon>Dikarya</taxon>
        <taxon>Ascomycota</taxon>
        <taxon>Pezizomycotina</taxon>
        <taxon>Dothideomycetes</taxon>
        <taxon>Pleosporomycetidae</taxon>
        <taxon>Pleosporales</taxon>
        <taxon>Massarineae</taxon>
        <taxon>Didymosphaeriaceae</taxon>
        <taxon>Bimuria</taxon>
    </lineage>
</organism>
<dbReference type="InterPro" id="IPR052337">
    <property type="entry name" value="SAT4-like"/>
</dbReference>
<reference evidence="8" key="1">
    <citation type="journal article" date="2020" name="Stud. Mycol.">
        <title>101 Dothideomycetes genomes: a test case for predicting lifestyles and emergence of pathogens.</title>
        <authorList>
            <person name="Haridas S."/>
            <person name="Albert R."/>
            <person name="Binder M."/>
            <person name="Bloem J."/>
            <person name="Labutti K."/>
            <person name="Salamov A."/>
            <person name="Andreopoulos B."/>
            <person name="Baker S."/>
            <person name="Barry K."/>
            <person name="Bills G."/>
            <person name="Bluhm B."/>
            <person name="Cannon C."/>
            <person name="Castanera R."/>
            <person name="Culley D."/>
            <person name="Daum C."/>
            <person name="Ezra D."/>
            <person name="Gonzalez J."/>
            <person name="Henrissat B."/>
            <person name="Kuo A."/>
            <person name="Liang C."/>
            <person name="Lipzen A."/>
            <person name="Lutzoni F."/>
            <person name="Magnuson J."/>
            <person name="Mondo S."/>
            <person name="Nolan M."/>
            <person name="Ohm R."/>
            <person name="Pangilinan J."/>
            <person name="Park H.-J."/>
            <person name="Ramirez L."/>
            <person name="Alfaro M."/>
            <person name="Sun H."/>
            <person name="Tritt A."/>
            <person name="Yoshinaga Y."/>
            <person name="Zwiers L.-H."/>
            <person name="Turgeon B."/>
            <person name="Goodwin S."/>
            <person name="Spatafora J."/>
            <person name="Crous P."/>
            <person name="Grigoriev I."/>
        </authorList>
    </citation>
    <scope>NUCLEOTIDE SEQUENCE</scope>
    <source>
        <strain evidence="8">CBS 107.79</strain>
    </source>
</reference>
<dbReference type="EMBL" id="ML976699">
    <property type="protein sequence ID" value="KAF1970644.1"/>
    <property type="molecule type" value="Genomic_DNA"/>
</dbReference>
<dbReference type="Pfam" id="PF20684">
    <property type="entry name" value="Fung_rhodopsin"/>
    <property type="match status" value="1"/>
</dbReference>
<feature type="transmembrane region" description="Helical" evidence="6">
    <location>
        <begin position="160"/>
        <end position="185"/>
    </location>
</feature>
<dbReference type="GO" id="GO:0016020">
    <property type="term" value="C:membrane"/>
    <property type="evidence" value="ECO:0007669"/>
    <property type="project" value="UniProtKB-SubCell"/>
</dbReference>
<keyword evidence="3 6" id="KW-1133">Transmembrane helix</keyword>
<feature type="transmembrane region" description="Helical" evidence="6">
    <location>
        <begin position="13"/>
        <end position="33"/>
    </location>
</feature>
<keyword evidence="2 6" id="KW-0812">Transmembrane</keyword>
<evidence type="ECO:0000313" key="8">
    <source>
        <dbReference type="EMBL" id="KAF1970644.1"/>
    </source>
</evidence>
<keyword evidence="9" id="KW-1185">Reference proteome</keyword>
<feature type="transmembrane region" description="Helical" evidence="6">
    <location>
        <begin position="192"/>
        <end position="215"/>
    </location>
</feature>
<accession>A0A6A5V0V1</accession>
<dbReference type="AlphaFoldDB" id="A0A6A5V0V1"/>
<evidence type="ECO:0000256" key="4">
    <source>
        <dbReference type="ARBA" id="ARBA00023136"/>
    </source>
</evidence>
<protein>
    <recommendedName>
        <fullName evidence="7">Rhodopsin domain-containing protein</fullName>
    </recommendedName>
</protein>
<evidence type="ECO:0000259" key="7">
    <source>
        <dbReference type="Pfam" id="PF20684"/>
    </source>
</evidence>
<dbReference type="PANTHER" id="PTHR33048">
    <property type="entry name" value="PTH11-LIKE INTEGRAL MEMBRANE PROTEIN (AFU_ORTHOLOGUE AFUA_5G11245)"/>
    <property type="match status" value="1"/>
</dbReference>
<keyword evidence="4 6" id="KW-0472">Membrane</keyword>
<evidence type="ECO:0000256" key="2">
    <source>
        <dbReference type="ARBA" id="ARBA00022692"/>
    </source>
</evidence>
<feature type="transmembrane region" description="Helical" evidence="6">
    <location>
        <begin position="227"/>
        <end position="250"/>
    </location>
</feature>
<feature type="domain" description="Rhodopsin" evidence="7">
    <location>
        <begin position="25"/>
        <end position="250"/>
    </location>
</feature>
<evidence type="ECO:0000313" key="9">
    <source>
        <dbReference type="Proteomes" id="UP000800036"/>
    </source>
</evidence>
<comment type="similarity">
    <text evidence="5">Belongs to the SAT4 family.</text>
</comment>
<comment type="subcellular location">
    <subcellularLocation>
        <location evidence="1">Membrane</location>
        <topology evidence="1">Multi-pass membrane protein</topology>
    </subcellularLocation>
</comment>
<dbReference type="InterPro" id="IPR049326">
    <property type="entry name" value="Rhodopsin_dom_fungi"/>
</dbReference>
<evidence type="ECO:0000256" key="1">
    <source>
        <dbReference type="ARBA" id="ARBA00004141"/>
    </source>
</evidence>
<sequence length="359" mass="40350">MFVALKLFAVESWSLYAFGVGLVLARLISRLFTLGSLRRLQLDDWIMVIVIVPFTGVIVTANESYLPKSVADDQVRRLKLRFVLEELHLASNWLIKACLIILYRRIFPSPGSSRERIILVYNSAYWLLSFILIQVLLPLWCTPFRDYWDPSPQNSQCQTYRYHTILALALDTTTITTTLLLPIAFIPTPRKFLQAALLALGASVLASAILSRYYLLVRPAASPARYIHWYLAQLVLMLLFANLPFLTSLFTSTPRASRRSISLASWPRSWKDSAGDAEQRLRTGSATTVGSVLDERLAKRLWSTASVSSPSDVDCVLEGEVAGAEVVPPVQSHALITGRRKVVVVDEGRYDRAAFEIIF</sequence>